<dbReference type="NCBIfam" id="TIGR02867">
    <property type="entry name" value="spore_II_P"/>
    <property type="match status" value="1"/>
</dbReference>
<evidence type="ECO:0000313" key="2">
    <source>
        <dbReference type="Proteomes" id="UP000468766"/>
    </source>
</evidence>
<organism evidence="1 2">
    <name type="scientific">Heliorestis acidaminivorans</name>
    <dbReference type="NCBI Taxonomy" id="553427"/>
    <lineage>
        <taxon>Bacteria</taxon>
        <taxon>Bacillati</taxon>
        <taxon>Bacillota</taxon>
        <taxon>Clostridia</taxon>
        <taxon>Eubacteriales</taxon>
        <taxon>Heliobacteriaceae</taxon>
        <taxon>Heliorestis</taxon>
    </lineage>
</organism>
<name>A0A6I0F4U1_9FIRM</name>
<reference evidence="1 2" key="1">
    <citation type="submission" date="2019-10" db="EMBL/GenBank/DDBJ databases">
        <title>Whole-genome sequence of the extremophile Heliorestis acidaminivorans DSM 24790.</title>
        <authorList>
            <person name="Kyndt J.A."/>
            <person name="Meyer T.E."/>
        </authorList>
    </citation>
    <scope>NUCLEOTIDE SEQUENCE [LARGE SCALE GENOMIC DNA]</scope>
    <source>
        <strain evidence="1 2">DSM 24790</strain>
    </source>
</reference>
<dbReference type="InterPro" id="IPR010897">
    <property type="entry name" value="Spore_II_P"/>
</dbReference>
<keyword evidence="2" id="KW-1185">Reference proteome</keyword>
<dbReference type="OrthoDB" id="1633470at2"/>
<accession>A0A6I0F4U1</accession>
<sequence>MLFRRTNHWGRRRLRLLGPVFLILFLLLVVWMSMGRAIIPFWSLLPANDLMKLAMPVLALESDKAFDDDSINVSRTGWMESLKKEPFHLWMESQLPFLGQKSDQVDSKALQIESQYYVNLQDEAVAVTAMNHSSEQSPLLREEGDDFPELHILREDPRGDVPPIIERAAQEKMPQRPIVLLYHTHNGETYGATDGKFHLDGQNGGVYLAGKRFAETLEKEYNIEVLHNDAIHDYPSYALAYTQSQKTVIDLLNQHPNPLAILDIHRDAVPRRETVMIEGRAVAPILFVVGTNARAPHPRWQENLRFAEELSKKLDQLYPGLSKGVMTKQGRYHQQMHPRALLVEVGGHLNSTPEALAAAELLSHALVEVLQERNLFEIMKE</sequence>
<protein>
    <submittedName>
        <fullName evidence="1">Stage II sporulation protein P</fullName>
    </submittedName>
</protein>
<proteinExistence type="predicted"/>
<dbReference type="Proteomes" id="UP000468766">
    <property type="component" value="Unassembled WGS sequence"/>
</dbReference>
<comment type="caution">
    <text evidence="1">The sequence shown here is derived from an EMBL/GenBank/DDBJ whole genome shotgun (WGS) entry which is preliminary data.</text>
</comment>
<evidence type="ECO:0000313" key="1">
    <source>
        <dbReference type="EMBL" id="KAB2952297.1"/>
    </source>
</evidence>
<dbReference type="EMBL" id="WBXO01000006">
    <property type="protein sequence ID" value="KAB2952297.1"/>
    <property type="molecule type" value="Genomic_DNA"/>
</dbReference>
<dbReference type="Pfam" id="PF07454">
    <property type="entry name" value="SpoIIP"/>
    <property type="match status" value="1"/>
</dbReference>
<dbReference type="AlphaFoldDB" id="A0A6I0F4U1"/>
<gene>
    <name evidence="1" type="ORF">F9B85_09020</name>
</gene>